<dbReference type="Gene3D" id="3.40.50.150">
    <property type="entry name" value="Vaccinia Virus protein VP39"/>
    <property type="match status" value="1"/>
</dbReference>
<dbReference type="InterPro" id="IPR029063">
    <property type="entry name" value="SAM-dependent_MTases_sf"/>
</dbReference>
<dbReference type="PROSITE" id="PS51682">
    <property type="entry name" value="SAM_OMT_I"/>
    <property type="match status" value="1"/>
</dbReference>
<name>A0A916XB71_9ACTN</name>
<keyword evidence="2" id="KW-0808">Transferase</keyword>
<dbReference type="EMBL" id="BMJH01000001">
    <property type="protein sequence ID" value="GGC60564.1"/>
    <property type="molecule type" value="Genomic_DNA"/>
</dbReference>
<proteinExistence type="predicted"/>
<dbReference type="PANTHER" id="PTHR10509">
    <property type="entry name" value="O-METHYLTRANSFERASE-RELATED"/>
    <property type="match status" value="1"/>
</dbReference>
<dbReference type="GO" id="GO:0032259">
    <property type="term" value="P:methylation"/>
    <property type="evidence" value="ECO:0007669"/>
    <property type="project" value="UniProtKB-KW"/>
</dbReference>
<keyword evidence="3" id="KW-0949">S-adenosyl-L-methionine</keyword>
<dbReference type="RefSeq" id="WP_188671422.1">
    <property type="nucleotide sequence ID" value="NZ_BMJH01000001.1"/>
</dbReference>
<reference evidence="4" key="1">
    <citation type="journal article" date="2014" name="Int. J. Syst. Evol. Microbiol.">
        <title>Complete genome sequence of Corynebacterium casei LMG S-19264T (=DSM 44701T), isolated from a smear-ripened cheese.</title>
        <authorList>
            <consortium name="US DOE Joint Genome Institute (JGI-PGF)"/>
            <person name="Walter F."/>
            <person name="Albersmeier A."/>
            <person name="Kalinowski J."/>
            <person name="Ruckert C."/>
        </authorList>
    </citation>
    <scope>NUCLEOTIDE SEQUENCE</scope>
    <source>
        <strain evidence="4">CGMCC 1.15478</strain>
    </source>
</reference>
<dbReference type="InterPro" id="IPR050362">
    <property type="entry name" value="Cation-dep_OMT"/>
</dbReference>
<dbReference type="Pfam" id="PF01596">
    <property type="entry name" value="Methyltransf_3"/>
    <property type="match status" value="1"/>
</dbReference>
<keyword evidence="5" id="KW-1185">Reference proteome</keyword>
<comment type="caution">
    <text evidence="4">The sequence shown here is derived from an EMBL/GenBank/DDBJ whole genome shotgun (WGS) entry which is preliminary data.</text>
</comment>
<accession>A0A916XB71</accession>
<dbReference type="InterPro" id="IPR002935">
    <property type="entry name" value="SAM_O-MeTrfase"/>
</dbReference>
<sequence>MASSEHPIGSAQDVDAVEDFIVSTVVKPDDFALAALRRAAEHGLPSIEVMPNHGKFLQLLAQLRGARRILEIGTLGGFSTLSLARAVPRDGSVVTIEHNPDYAEVAKETLSAAHLGDVVDIRIGDARAVLDELQNELSDPDIDSELFDFVFIDADKENVPHYLTAALELCAEGAAIVLDNAVWHGAIIDPQDEAALGVRGGLELLGSHPHLDATVIQTVGTKGWDGFALALVNRT</sequence>
<protein>
    <submittedName>
        <fullName evidence="4">O-methyltransferase</fullName>
    </submittedName>
</protein>
<dbReference type="CDD" id="cd02440">
    <property type="entry name" value="AdoMet_MTases"/>
    <property type="match status" value="1"/>
</dbReference>
<organism evidence="4 5">
    <name type="scientific">Hoyosella rhizosphaerae</name>
    <dbReference type="NCBI Taxonomy" id="1755582"/>
    <lineage>
        <taxon>Bacteria</taxon>
        <taxon>Bacillati</taxon>
        <taxon>Actinomycetota</taxon>
        <taxon>Actinomycetes</taxon>
        <taxon>Mycobacteriales</taxon>
        <taxon>Hoyosellaceae</taxon>
        <taxon>Hoyosella</taxon>
    </lineage>
</organism>
<dbReference type="GO" id="GO:0008171">
    <property type="term" value="F:O-methyltransferase activity"/>
    <property type="evidence" value="ECO:0007669"/>
    <property type="project" value="InterPro"/>
</dbReference>
<dbReference type="SUPFAM" id="SSF53335">
    <property type="entry name" value="S-adenosyl-L-methionine-dependent methyltransferases"/>
    <property type="match status" value="1"/>
</dbReference>
<dbReference type="GO" id="GO:0008757">
    <property type="term" value="F:S-adenosylmethionine-dependent methyltransferase activity"/>
    <property type="evidence" value="ECO:0007669"/>
    <property type="project" value="TreeGrafter"/>
</dbReference>
<evidence type="ECO:0000313" key="4">
    <source>
        <dbReference type="EMBL" id="GGC60564.1"/>
    </source>
</evidence>
<evidence type="ECO:0000313" key="5">
    <source>
        <dbReference type="Proteomes" id="UP000641514"/>
    </source>
</evidence>
<dbReference type="PANTHER" id="PTHR10509:SF14">
    <property type="entry name" value="CAFFEOYL-COA O-METHYLTRANSFERASE 3-RELATED"/>
    <property type="match status" value="1"/>
</dbReference>
<evidence type="ECO:0000256" key="3">
    <source>
        <dbReference type="ARBA" id="ARBA00022691"/>
    </source>
</evidence>
<gene>
    <name evidence="4" type="ORF">GCM10011410_11330</name>
</gene>
<reference evidence="4" key="2">
    <citation type="submission" date="2020-09" db="EMBL/GenBank/DDBJ databases">
        <authorList>
            <person name="Sun Q."/>
            <person name="Zhou Y."/>
        </authorList>
    </citation>
    <scope>NUCLEOTIDE SEQUENCE</scope>
    <source>
        <strain evidence="4">CGMCC 1.15478</strain>
    </source>
</reference>
<dbReference type="Proteomes" id="UP000641514">
    <property type="component" value="Unassembled WGS sequence"/>
</dbReference>
<evidence type="ECO:0000256" key="1">
    <source>
        <dbReference type="ARBA" id="ARBA00022603"/>
    </source>
</evidence>
<dbReference type="AlphaFoldDB" id="A0A916XB71"/>
<keyword evidence="1" id="KW-0489">Methyltransferase</keyword>
<evidence type="ECO:0000256" key="2">
    <source>
        <dbReference type="ARBA" id="ARBA00022679"/>
    </source>
</evidence>